<dbReference type="Proteomes" id="UP000093432">
    <property type="component" value="Unassembled WGS sequence"/>
</dbReference>
<comment type="subcellular location">
    <subcellularLocation>
        <location evidence="1">Cell envelope</location>
    </subcellularLocation>
</comment>
<dbReference type="GO" id="GO:0017004">
    <property type="term" value="P:cytochrome complex assembly"/>
    <property type="evidence" value="ECO:0007669"/>
    <property type="project" value="UniProtKB-KW"/>
</dbReference>
<keyword evidence="3" id="KW-1015">Disulfide bond</keyword>
<accession>A0A1B8ZIC1</accession>
<reference evidence="7" key="1">
    <citation type="submission" date="2016-07" db="EMBL/GenBank/DDBJ databases">
        <authorList>
            <person name="Florea S."/>
            <person name="Webb J.S."/>
            <person name="Jaromczyk J."/>
            <person name="Schardl C.L."/>
        </authorList>
    </citation>
    <scope>NUCLEOTIDE SEQUENCE [LARGE SCALE GENOMIC DNA]</scope>
    <source>
        <strain evidence="7">CC-VM-7</strain>
    </source>
</reference>
<name>A0A1B8ZIC1_9FLAO</name>
<dbReference type="InterPro" id="IPR013766">
    <property type="entry name" value="Thioredoxin_domain"/>
</dbReference>
<dbReference type="SUPFAM" id="SSF52833">
    <property type="entry name" value="Thioredoxin-like"/>
    <property type="match status" value="1"/>
</dbReference>
<sequence>MDKKMKMKKIFAFFLIINAIAILAQEKALRTFPDMESKLDVHFPIEKFRDKNGKPYPVNYLEGRTSLINFWFSACAPCIQEIPVLNKVQEALPDSNFIGITYDNAEKVKAFISRHQYKFAQITDAEKELKEYLTVQRYPMSLIIGRDGKVKEVIGVVTEEKIPTILEKMKN</sequence>
<evidence type="ECO:0000256" key="1">
    <source>
        <dbReference type="ARBA" id="ARBA00004196"/>
    </source>
</evidence>
<dbReference type="OrthoDB" id="9815205at2"/>
<feature type="domain" description="Thioredoxin" evidence="5">
    <location>
        <begin position="37"/>
        <end position="171"/>
    </location>
</feature>
<dbReference type="GO" id="GO:0016491">
    <property type="term" value="F:oxidoreductase activity"/>
    <property type="evidence" value="ECO:0007669"/>
    <property type="project" value="InterPro"/>
</dbReference>
<dbReference type="InterPro" id="IPR036249">
    <property type="entry name" value="Thioredoxin-like_sf"/>
</dbReference>
<dbReference type="PANTHER" id="PTHR42852:SF6">
    <property type="entry name" value="THIOL:DISULFIDE INTERCHANGE PROTEIN DSBE"/>
    <property type="match status" value="1"/>
</dbReference>
<evidence type="ECO:0000313" key="6">
    <source>
        <dbReference type="EMBL" id="OCA71348.1"/>
    </source>
</evidence>
<evidence type="ECO:0000256" key="4">
    <source>
        <dbReference type="ARBA" id="ARBA00023284"/>
    </source>
</evidence>
<dbReference type="CDD" id="cd02966">
    <property type="entry name" value="TlpA_like_family"/>
    <property type="match status" value="1"/>
</dbReference>
<evidence type="ECO:0000313" key="7">
    <source>
        <dbReference type="Proteomes" id="UP000093432"/>
    </source>
</evidence>
<keyword evidence="4" id="KW-0676">Redox-active center</keyword>
<dbReference type="Pfam" id="PF08534">
    <property type="entry name" value="Redoxin"/>
    <property type="match status" value="1"/>
</dbReference>
<dbReference type="PROSITE" id="PS51352">
    <property type="entry name" value="THIOREDOXIN_2"/>
    <property type="match status" value="1"/>
</dbReference>
<proteinExistence type="predicted"/>
<dbReference type="PANTHER" id="PTHR42852">
    <property type="entry name" value="THIOL:DISULFIDE INTERCHANGE PROTEIN DSBE"/>
    <property type="match status" value="1"/>
</dbReference>
<dbReference type="Gene3D" id="3.40.30.10">
    <property type="entry name" value="Glutaredoxin"/>
    <property type="match status" value="1"/>
</dbReference>
<organism evidence="6 7">
    <name type="scientific">Chryseobacterium arthrosphaerae</name>
    <dbReference type="NCBI Taxonomy" id="651561"/>
    <lineage>
        <taxon>Bacteria</taxon>
        <taxon>Pseudomonadati</taxon>
        <taxon>Bacteroidota</taxon>
        <taxon>Flavobacteriia</taxon>
        <taxon>Flavobacteriales</taxon>
        <taxon>Weeksellaceae</taxon>
        <taxon>Chryseobacterium group</taxon>
        <taxon>Chryseobacterium</taxon>
    </lineage>
</organism>
<dbReference type="EMBL" id="MAYG01000012">
    <property type="protein sequence ID" value="OCA71348.1"/>
    <property type="molecule type" value="Genomic_DNA"/>
</dbReference>
<dbReference type="STRING" id="651561.BBI00_16630"/>
<evidence type="ECO:0000256" key="2">
    <source>
        <dbReference type="ARBA" id="ARBA00022748"/>
    </source>
</evidence>
<gene>
    <name evidence="6" type="ORF">BBI00_16630</name>
</gene>
<keyword evidence="2" id="KW-0201">Cytochrome c-type biogenesis</keyword>
<evidence type="ECO:0000259" key="5">
    <source>
        <dbReference type="PROSITE" id="PS51352"/>
    </source>
</evidence>
<comment type="caution">
    <text evidence="6">The sequence shown here is derived from an EMBL/GenBank/DDBJ whole genome shotgun (WGS) entry which is preliminary data.</text>
</comment>
<dbReference type="InterPro" id="IPR013740">
    <property type="entry name" value="Redoxin"/>
</dbReference>
<dbReference type="InterPro" id="IPR050553">
    <property type="entry name" value="Thioredoxin_ResA/DsbE_sf"/>
</dbReference>
<evidence type="ECO:0000256" key="3">
    <source>
        <dbReference type="ARBA" id="ARBA00023157"/>
    </source>
</evidence>
<protein>
    <recommendedName>
        <fullName evidence="5">Thioredoxin domain-containing protein</fullName>
    </recommendedName>
</protein>
<dbReference type="AlphaFoldDB" id="A0A1B8ZIC1"/>
<dbReference type="GO" id="GO:0030313">
    <property type="term" value="C:cell envelope"/>
    <property type="evidence" value="ECO:0007669"/>
    <property type="project" value="UniProtKB-SubCell"/>
</dbReference>